<dbReference type="GO" id="GO:0016788">
    <property type="term" value="F:hydrolase activity, acting on ester bonds"/>
    <property type="evidence" value="ECO:0007669"/>
    <property type="project" value="InterPro"/>
</dbReference>
<feature type="domain" description="NUMOD4" evidence="1">
    <location>
        <begin position="3"/>
        <end position="45"/>
    </location>
</feature>
<accession>A0A8S5T822</accession>
<dbReference type="SUPFAM" id="SSF54060">
    <property type="entry name" value="His-Me finger endonucleases"/>
    <property type="match status" value="1"/>
</dbReference>
<organism evidence="3">
    <name type="scientific">Podoviridae sp. ctU557</name>
    <dbReference type="NCBI Taxonomy" id="2827736"/>
    <lineage>
        <taxon>Viruses</taxon>
        <taxon>Duplodnaviria</taxon>
        <taxon>Heunggongvirae</taxon>
        <taxon>Uroviricota</taxon>
        <taxon>Caudoviricetes</taxon>
    </lineage>
</organism>
<dbReference type="GO" id="GO:0004519">
    <property type="term" value="F:endonuclease activity"/>
    <property type="evidence" value="ECO:0007669"/>
    <property type="project" value="UniProtKB-KW"/>
</dbReference>
<dbReference type="EMBL" id="BK032771">
    <property type="protein sequence ID" value="DAF59493.1"/>
    <property type="molecule type" value="Genomic_DNA"/>
</dbReference>
<keyword evidence="3" id="KW-0255">Endonuclease</keyword>
<dbReference type="Pfam" id="PF13392">
    <property type="entry name" value="HNH_3"/>
    <property type="match status" value="1"/>
</dbReference>
<proteinExistence type="predicted"/>
<feature type="domain" description="HNH nuclease" evidence="2">
    <location>
        <begin position="56"/>
        <end position="99"/>
    </location>
</feature>
<evidence type="ECO:0000259" key="1">
    <source>
        <dbReference type="Pfam" id="PF07463"/>
    </source>
</evidence>
<dbReference type="Gene3D" id="3.90.75.20">
    <property type="match status" value="1"/>
</dbReference>
<dbReference type="Pfam" id="PF07463">
    <property type="entry name" value="NUMOD4"/>
    <property type="match status" value="1"/>
</dbReference>
<keyword evidence="3" id="KW-0540">Nuclease</keyword>
<dbReference type="InterPro" id="IPR044925">
    <property type="entry name" value="His-Me_finger_sf"/>
</dbReference>
<sequence>MSKWKTIPGYTRYEVSDDGNIRHVVHKRIRKPRIDKSGYLAYCLHHDESGTWKMMYAHRLVYMAFVGEIPDNTYIDHVNRVRDDNRLENLRATTRLVNANNKKPLISPVSLRRIEYIINQYNAGLSPTEIHETLKKRPV</sequence>
<dbReference type="InterPro" id="IPR010902">
    <property type="entry name" value="NUMOD4"/>
</dbReference>
<evidence type="ECO:0000313" key="3">
    <source>
        <dbReference type="EMBL" id="DAF59493.1"/>
    </source>
</evidence>
<name>A0A8S5T822_9CAUD</name>
<reference evidence="3" key="1">
    <citation type="journal article" date="2021" name="Proc. Natl. Acad. Sci. U.S.A.">
        <title>A Catalog of Tens of Thousands of Viruses from Human Metagenomes Reveals Hidden Associations with Chronic Diseases.</title>
        <authorList>
            <person name="Tisza M.J."/>
            <person name="Buck C.B."/>
        </authorList>
    </citation>
    <scope>NUCLEOTIDE SEQUENCE</scope>
    <source>
        <strain evidence="3">CtU557</strain>
    </source>
</reference>
<protein>
    <submittedName>
        <fullName evidence="3">Homing endonuclease</fullName>
    </submittedName>
</protein>
<dbReference type="InterPro" id="IPR003615">
    <property type="entry name" value="HNH_nuc"/>
</dbReference>
<evidence type="ECO:0000259" key="2">
    <source>
        <dbReference type="Pfam" id="PF13392"/>
    </source>
</evidence>
<keyword evidence="3" id="KW-0378">Hydrolase</keyword>